<accession>A0A6I6INF8</accession>
<dbReference type="Pfam" id="PF09898">
    <property type="entry name" value="DUF2125"/>
    <property type="match status" value="1"/>
</dbReference>
<sequence>MPLMHKTAASVAALSIFMSGTAAFAEVSAQAVWDDWKGYMTGFGYTIDGSEAASGGTLTVSDVTMSMQIPEEDASVSMTLPQLSFVENGDGTVSIELPPVMPMNIRVDTPGDDDADIALEYVTDAFSMVVSGETNDLLYTYSANAVSLALKTLVVEGQTIDVGAAEMSVANLAGTTSMKVGNLRVSEQSMTTGPVSLVVDFKDPSGSGYLKMNSKYDTMSFDGGGSFPMNMNPDDMAAMLKAGFGFNGGFSYTGGATDFEFEDRGERVEATTSSDSGALQMAMDESQLAYAGTASNMKMMMAGGEIPFPVELAMQDTAFSMKMPLSKSDSAQEFALGLTLGDFTMSDMIWGIFDPAGQLPRDPATVALDLTGMGKLNFDVMDPAQMEAVERGQMMPGELNALTLKGLTVRLVGAELTGNGDFTFDNSNLETFDGMPAPDGAVNLKLTGGNALIDKLVAMGLLPEEQAMGARMMMGLFAVPGEGEDSLTSKIEVKPDGKILANGQRIQ</sequence>
<dbReference type="Proteomes" id="UP000428330">
    <property type="component" value="Chromosome"/>
</dbReference>
<evidence type="ECO:0000313" key="3">
    <source>
        <dbReference type="Proteomes" id="UP000428330"/>
    </source>
</evidence>
<dbReference type="InterPro" id="IPR018666">
    <property type="entry name" value="DUF2125"/>
</dbReference>
<organism evidence="2 3">
    <name type="scientific">Roseovarius faecimaris</name>
    <dbReference type="NCBI Taxonomy" id="2494550"/>
    <lineage>
        <taxon>Bacteria</taxon>
        <taxon>Pseudomonadati</taxon>
        <taxon>Pseudomonadota</taxon>
        <taxon>Alphaproteobacteria</taxon>
        <taxon>Rhodobacterales</taxon>
        <taxon>Roseobacteraceae</taxon>
        <taxon>Roseovarius</taxon>
    </lineage>
</organism>
<feature type="chain" id="PRO_5026182077" evidence="1">
    <location>
        <begin position="25"/>
        <end position="507"/>
    </location>
</feature>
<keyword evidence="1" id="KW-0732">Signal</keyword>
<dbReference type="EMBL" id="CP034348">
    <property type="protein sequence ID" value="QGX97624.1"/>
    <property type="molecule type" value="Genomic_DNA"/>
</dbReference>
<gene>
    <name evidence="2" type="ORF">EI983_04750</name>
</gene>
<name>A0A6I6INF8_9RHOB</name>
<dbReference type="AlphaFoldDB" id="A0A6I6INF8"/>
<protein>
    <submittedName>
        <fullName evidence="2">DUF2125 domain-containing protein</fullName>
    </submittedName>
</protein>
<dbReference type="KEGG" id="rom:EI983_04750"/>
<proteinExistence type="predicted"/>
<evidence type="ECO:0000313" key="2">
    <source>
        <dbReference type="EMBL" id="QGX97624.1"/>
    </source>
</evidence>
<reference evidence="3" key="1">
    <citation type="submission" date="2018-12" db="EMBL/GenBank/DDBJ databases">
        <title>Complete genome sequence of Roseovarius sp. MME-070.</title>
        <authorList>
            <person name="Nam Y.-D."/>
            <person name="Kang J."/>
            <person name="Chung W.-H."/>
            <person name="Park Y.S."/>
        </authorList>
    </citation>
    <scope>NUCLEOTIDE SEQUENCE [LARGE SCALE GENOMIC DNA]</scope>
    <source>
        <strain evidence="3">MME-070</strain>
    </source>
</reference>
<evidence type="ECO:0000256" key="1">
    <source>
        <dbReference type="SAM" id="SignalP"/>
    </source>
</evidence>
<keyword evidence="3" id="KW-1185">Reference proteome</keyword>
<feature type="signal peptide" evidence="1">
    <location>
        <begin position="1"/>
        <end position="24"/>
    </location>
</feature>